<organism evidence="2 3">
    <name type="scientific">Actinomadura chibensis</name>
    <dbReference type="NCBI Taxonomy" id="392828"/>
    <lineage>
        <taxon>Bacteria</taxon>
        <taxon>Bacillati</taxon>
        <taxon>Actinomycetota</taxon>
        <taxon>Actinomycetes</taxon>
        <taxon>Streptosporangiales</taxon>
        <taxon>Thermomonosporaceae</taxon>
        <taxon>Actinomadura</taxon>
    </lineage>
</organism>
<keyword evidence="1" id="KW-0812">Transmembrane</keyword>
<protein>
    <submittedName>
        <fullName evidence="2">Uncharacterized protein</fullName>
    </submittedName>
</protein>
<name>A0A5D0NWE6_9ACTN</name>
<dbReference type="STRING" id="1220554.GCA_001552135_02304"/>
<keyword evidence="1" id="KW-1133">Transmembrane helix</keyword>
<dbReference type="Proteomes" id="UP000323380">
    <property type="component" value="Unassembled WGS sequence"/>
</dbReference>
<dbReference type="RefSeq" id="WP_067889103.1">
    <property type="nucleotide sequence ID" value="NZ_VSFG01000001.1"/>
</dbReference>
<comment type="caution">
    <text evidence="2">The sequence shown here is derived from an EMBL/GenBank/DDBJ whole genome shotgun (WGS) entry which is preliminary data.</text>
</comment>
<keyword evidence="1" id="KW-0472">Membrane</keyword>
<keyword evidence="3" id="KW-1185">Reference proteome</keyword>
<evidence type="ECO:0000256" key="1">
    <source>
        <dbReference type="SAM" id="Phobius"/>
    </source>
</evidence>
<evidence type="ECO:0000313" key="2">
    <source>
        <dbReference type="EMBL" id="TYB48549.1"/>
    </source>
</evidence>
<sequence>MRFPWPVEMQYFVSMLSDRWRRLREAEPDRGVETLEVIIWAAVLTVAAVAAGALVVSKINNRASQIK</sequence>
<accession>A0A5D0NWE6</accession>
<dbReference type="EMBL" id="VSFG01000001">
    <property type="protein sequence ID" value="TYB48549.1"/>
    <property type="molecule type" value="Genomic_DNA"/>
</dbReference>
<feature type="transmembrane region" description="Helical" evidence="1">
    <location>
        <begin position="37"/>
        <end position="57"/>
    </location>
</feature>
<proteinExistence type="predicted"/>
<reference evidence="2 3" key="1">
    <citation type="submission" date="2019-08" db="EMBL/GenBank/DDBJ databases">
        <title>Actinomadura sp. nov. CYP1-5 isolated from mountain soil.</title>
        <authorList>
            <person name="Songsumanus A."/>
            <person name="Kuncharoen N."/>
            <person name="Kudo T."/>
            <person name="Yuki M."/>
            <person name="Igarashi Y."/>
            <person name="Tanasupawat S."/>
        </authorList>
    </citation>
    <scope>NUCLEOTIDE SEQUENCE [LARGE SCALE GENOMIC DNA]</scope>
    <source>
        <strain evidence="2 3">JCM 14158</strain>
    </source>
</reference>
<dbReference type="AlphaFoldDB" id="A0A5D0NWE6"/>
<gene>
    <name evidence="2" type="ORF">FXF69_05005</name>
</gene>
<evidence type="ECO:0000313" key="3">
    <source>
        <dbReference type="Proteomes" id="UP000323380"/>
    </source>
</evidence>